<protein>
    <submittedName>
        <fullName evidence="2">Uncharacterized protein</fullName>
    </submittedName>
</protein>
<dbReference type="EMBL" id="JAUEDM010000004">
    <property type="protein sequence ID" value="KAK3319015.1"/>
    <property type="molecule type" value="Genomic_DNA"/>
</dbReference>
<keyword evidence="3" id="KW-1185">Reference proteome</keyword>
<feature type="region of interest" description="Disordered" evidence="1">
    <location>
        <begin position="1"/>
        <end position="35"/>
    </location>
</feature>
<organism evidence="2 3">
    <name type="scientific">Apodospora peruviana</name>
    <dbReference type="NCBI Taxonomy" id="516989"/>
    <lineage>
        <taxon>Eukaryota</taxon>
        <taxon>Fungi</taxon>
        <taxon>Dikarya</taxon>
        <taxon>Ascomycota</taxon>
        <taxon>Pezizomycotina</taxon>
        <taxon>Sordariomycetes</taxon>
        <taxon>Sordariomycetidae</taxon>
        <taxon>Sordariales</taxon>
        <taxon>Lasiosphaeriaceae</taxon>
        <taxon>Apodospora</taxon>
    </lineage>
</organism>
<evidence type="ECO:0000313" key="2">
    <source>
        <dbReference type="EMBL" id="KAK3319015.1"/>
    </source>
</evidence>
<reference evidence="2" key="2">
    <citation type="submission" date="2023-06" db="EMBL/GenBank/DDBJ databases">
        <authorList>
            <consortium name="Lawrence Berkeley National Laboratory"/>
            <person name="Haridas S."/>
            <person name="Hensen N."/>
            <person name="Bonometti L."/>
            <person name="Westerberg I."/>
            <person name="Brannstrom I.O."/>
            <person name="Guillou S."/>
            <person name="Cros-Aarteil S."/>
            <person name="Calhoun S."/>
            <person name="Kuo A."/>
            <person name="Mondo S."/>
            <person name="Pangilinan J."/>
            <person name="Riley R."/>
            <person name="Labutti K."/>
            <person name="Andreopoulos B."/>
            <person name="Lipzen A."/>
            <person name="Chen C."/>
            <person name="Yanf M."/>
            <person name="Daum C."/>
            <person name="Ng V."/>
            <person name="Clum A."/>
            <person name="Steindorff A."/>
            <person name="Ohm R."/>
            <person name="Martin F."/>
            <person name="Silar P."/>
            <person name="Natvig D."/>
            <person name="Lalanne C."/>
            <person name="Gautier V."/>
            <person name="Ament-Velasquez S.L."/>
            <person name="Kruys A."/>
            <person name="Hutchinson M.I."/>
            <person name="Powell A.J."/>
            <person name="Barry K."/>
            <person name="Miller A.N."/>
            <person name="Grigoriev I.V."/>
            <person name="Debuchy R."/>
            <person name="Gladieux P."/>
            <person name="Thoren M.H."/>
            <person name="Johannesson H."/>
        </authorList>
    </citation>
    <scope>NUCLEOTIDE SEQUENCE</scope>
    <source>
        <strain evidence="2">CBS 118394</strain>
    </source>
</reference>
<comment type="caution">
    <text evidence="2">The sequence shown here is derived from an EMBL/GenBank/DDBJ whole genome shotgun (WGS) entry which is preliminary data.</text>
</comment>
<reference evidence="2" key="1">
    <citation type="journal article" date="2023" name="Mol. Phylogenet. Evol.">
        <title>Genome-scale phylogeny and comparative genomics of the fungal order Sordariales.</title>
        <authorList>
            <person name="Hensen N."/>
            <person name="Bonometti L."/>
            <person name="Westerberg I."/>
            <person name="Brannstrom I.O."/>
            <person name="Guillou S."/>
            <person name="Cros-Aarteil S."/>
            <person name="Calhoun S."/>
            <person name="Haridas S."/>
            <person name="Kuo A."/>
            <person name="Mondo S."/>
            <person name="Pangilinan J."/>
            <person name="Riley R."/>
            <person name="LaButti K."/>
            <person name="Andreopoulos B."/>
            <person name="Lipzen A."/>
            <person name="Chen C."/>
            <person name="Yan M."/>
            <person name="Daum C."/>
            <person name="Ng V."/>
            <person name="Clum A."/>
            <person name="Steindorff A."/>
            <person name="Ohm R.A."/>
            <person name="Martin F."/>
            <person name="Silar P."/>
            <person name="Natvig D.O."/>
            <person name="Lalanne C."/>
            <person name="Gautier V."/>
            <person name="Ament-Velasquez S.L."/>
            <person name="Kruys A."/>
            <person name="Hutchinson M.I."/>
            <person name="Powell A.J."/>
            <person name="Barry K."/>
            <person name="Miller A.N."/>
            <person name="Grigoriev I.V."/>
            <person name="Debuchy R."/>
            <person name="Gladieux P."/>
            <person name="Hiltunen Thoren M."/>
            <person name="Johannesson H."/>
        </authorList>
    </citation>
    <scope>NUCLEOTIDE SEQUENCE</scope>
    <source>
        <strain evidence="2">CBS 118394</strain>
    </source>
</reference>
<gene>
    <name evidence="2" type="ORF">B0H66DRAFT_533518</name>
</gene>
<proteinExistence type="predicted"/>
<name>A0AAE0I5V2_9PEZI</name>
<evidence type="ECO:0000256" key="1">
    <source>
        <dbReference type="SAM" id="MobiDB-lite"/>
    </source>
</evidence>
<sequence length="241" mass="27330">MASLVNHPRPSGASFSKPEKRRRTTVAEEDKNPSLDPEPAYYFDVDGADNTVSLMRLPNELLDLIVNHLRTPLDDIAPLWLNTSSDETPLKALSQVNRRLWDVCIAQRLCHVRLWELDHVLATTLREMYYGQANLKFLQSVGESNSLNILYALFNRQTVLTGSDMVFRSLTIRTINGSVSSFPLAHTRPWKLDYEDPDLQEILPCMMVDMHNLTEFYFATDNGMGMEQAFRNHSTPGAGTA</sequence>
<accession>A0AAE0I5V2</accession>
<dbReference type="Proteomes" id="UP001283341">
    <property type="component" value="Unassembled WGS sequence"/>
</dbReference>
<evidence type="ECO:0000313" key="3">
    <source>
        <dbReference type="Proteomes" id="UP001283341"/>
    </source>
</evidence>
<dbReference type="AlphaFoldDB" id="A0AAE0I5V2"/>